<reference evidence="4" key="1">
    <citation type="submission" date="2025-08" db="UniProtKB">
        <authorList>
            <consortium name="RefSeq"/>
        </authorList>
    </citation>
    <scope>IDENTIFICATION</scope>
    <source>
        <tissue evidence="4">Gonads</tissue>
    </source>
</reference>
<dbReference type="RefSeq" id="XP_030768025.1">
    <property type="nucleotide sequence ID" value="XM_030912165.1"/>
</dbReference>
<keyword evidence="3" id="KW-1185">Reference proteome</keyword>
<organism evidence="3 4">
    <name type="scientific">Sitophilus oryzae</name>
    <name type="common">Rice weevil</name>
    <name type="synonym">Curculio oryzae</name>
    <dbReference type="NCBI Taxonomy" id="7048"/>
    <lineage>
        <taxon>Eukaryota</taxon>
        <taxon>Metazoa</taxon>
        <taxon>Ecdysozoa</taxon>
        <taxon>Arthropoda</taxon>
        <taxon>Hexapoda</taxon>
        <taxon>Insecta</taxon>
        <taxon>Pterygota</taxon>
        <taxon>Neoptera</taxon>
        <taxon>Endopterygota</taxon>
        <taxon>Coleoptera</taxon>
        <taxon>Polyphaga</taxon>
        <taxon>Cucujiformia</taxon>
        <taxon>Curculionidae</taxon>
        <taxon>Dryophthorinae</taxon>
        <taxon>Sitophilus</taxon>
    </lineage>
</organism>
<dbReference type="Proteomes" id="UP000504635">
    <property type="component" value="Unplaced"/>
</dbReference>
<keyword evidence="1" id="KW-0175">Coiled coil</keyword>
<keyword evidence="2" id="KW-0732">Signal</keyword>
<feature type="coiled-coil region" evidence="1">
    <location>
        <begin position="117"/>
        <end position="144"/>
    </location>
</feature>
<evidence type="ECO:0000313" key="4">
    <source>
        <dbReference type="RefSeq" id="XP_030768025.1"/>
    </source>
</evidence>
<dbReference type="OrthoDB" id="8192785at2759"/>
<accession>A0A6J2YYW9</accession>
<dbReference type="GeneID" id="115891638"/>
<feature type="chain" id="PRO_5026831471" evidence="2">
    <location>
        <begin position="21"/>
        <end position="147"/>
    </location>
</feature>
<evidence type="ECO:0000256" key="2">
    <source>
        <dbReference type="SAM" id="SignalP"/>
    </source>
</evidence>
<dbReference type="InParanoid" id="A0A6J2YYW9"/>
<feature type="signal peptide" evidence="2">
    <location>
        <begin position="1"/>
        <end position="20"/>
    </location>
</feature>
<evidence type="ECO:0000313" key="3">
    <source>
        <dbReference type="Proteomes" id="UP000504635"/>
    </source>
</evidence>
<dbReference type="AlphaFoldDB" id="A0A6J2YYW9"/>
<protein>
    <submittedName>
        <fullName evidence="4">Uncharacterized protein LOC115891638</fullName>
    </submittedName>
</protein>
<name>A0A6J2YYW9_SITOR</name>
<sequence>MGFLLVLFLTAVVLQQQALSADSDGCADVGLKPYEFGDCDDVSRYRRVIYSKTCINELGSRNYTIGWQGAEKITCVTINTNGNVYLIGGGIGEDVAIIFIESSATEELDWDSDIYVENVATKTLKNVEKSVENLETRNKTIDSVATD</sequence>
<gene>
    <name evidence="4" type="primary">LOC115891638</name>
</gene>
<dbReference type="KEGG" id="soy:115891638"/>
<evidence type="ECO:0000256" key="1">
    <source>
        <dbReference type="SAM" id="Coils"/>
    </source>
</evidence>
<proteinExistence type="predicted"/>